<feature type="transmembrane region" description="Helical" evidence="4">
    <location>
        <begin position="364"/>
        <end position="383"/>
    </location>
</feature>
<evidence type="ECO:0000256" key="4">
    <source>
        <dbReference type="SAM" id="Phobius"/>
    </source>
</evidence>
<comment type="caution">
    <text evidence="5">The sequence shown here is derived from an EMBL/GenBank/DDBJ whole genome shotgun (WGS) entry which is preliminary data.</text>
</comment>
<feature type="transmembrane region" description="Helical" evidence="4">
    <location>
        <begin position="132"/>
        <end position="153"/>
    </location>
</feature>
<dbReference type="InterPro" id="IPR011701">
    <property type="entry name" value="MFS"/>
</dbReference>
<dbReference type="InterPro" id="IPR036259">
    <property type="entry name" value="MFS_trans_sf"/>
</dbReference>
<name>A0ABT5NNE1_9PSED</name>
<feature type="transmembrane region" description="Helical" evidence="4">
    <location>
        <begin position="215"/>
        <end position="235"/>
    </location>
</feature>
<feature type="transmembrane region" description="Helical" evidence="4">
    <location>
        <begin position="337"/>
        <end position="358"/>
    </location>
</feature>
<protein>
    <submittedName>
        <fullName evidence="5">MFS transporter</fullName>
    </submittedName>
</protein>
<evidence type="ECO:0000313" key="5">
    <source>
        <dbReference type="EMBL" id="MDD0989696.1"/>
    </source>
</evidence>
<evidence type="ECO:0000313" key="6">
    <source>
        <dbReference type="Proteomes" id="UP001148203"/>
    </source>
</evidence>
<evidence type="ECO:0000256" key="3">
    <source>
        <dbReference type="ARBA" id="ARBA00023136"/>
    </source>
</evidence>
<dbReference type="RefSeq" id="WP_273909521.1">
    <property type="nucleotide sequence ID" value="NZ_JAMDGX010000016.1"/>
</dbReference>
<organism evidence="5 6">
    <name type="scientific">Pseudomonas fontis</name>
    <dbReference type="NCBI Taxonomy" id="2942633"/>
    <lineage>
        <taxon>Bacteria</taxon>
        <taxon>Pseudomonadati</taxon>
        <taxon>Pseudomonadota</taxon>
        <taxon>Gammaproteobacteria</taxon>
        <taxon>Pseudomonadales</taxon>
        <taxon>Pseudomonadaceae</taxon>
        <taxon>Pseudomonas</taxon>
    </lineage>
</organism>
<reference evidence="5 6" key="1">
    <citation type="submission" date="2022-05" db="EMBL/GenBank/DDBJ databases">
        <title>Novel Pseudomonas spp. Isolated from a Rainbow Trout Aquaculture Facility.</title>
        <authorList>
            <person name="Testerman T."/>
            <person name="Graf J."/>
        </authorList>
    </citation>
    <scope>NUCLEOTIDE SEQUENCE [LARGE SCALE GENOMIC DNA]</scope>
    <source>
        <strain evidence="5 6">ID681</strain>
    </source>
</reference>
<dbReference type="SUPFAM" id="SSF103473">
    <property type="entry name" value="MFS general substrate transporter"/>
    <property type="match status" value="1"/>
</dbReference>
<dbReference type="Gene3D" id="1.20.1250.20">
    <property type="entry name" value="MFS general substrate transporter like domains"/>
    <property type="match status" value="1"/>
</dbReference>
<dbReference type="Proteomes" id="UP001148203">
    <property type="component" value="Unassembled WGS sequence"/>
</dbReference>
<accession>A0ABT5NNE1</accession>
<gene>
    <name evidence="5" type="ORF">M5G11_04030</name>
</gene>
<sequence>MNSTTPLPRHVLALYCLATGFSVAPVVYHQSMAALIAASFGLPVDALWSLSLATQCGYGAALVLCLPLGDLYSARLLIPGVLLLLGVTLLALAVTPVLPVFIVLCAVAGLLSVGGQLLIAQCAKTCLPAERPAVIGSLLSSLFAGLLLARVLAGWGGEFIGWRRVYLSVGVLTLLLGVLVRPYLREALPAAPIGYRVMLRRQYQLWQEHAQLRRLAVIAACFFAASSGLWANLGSLAHTTLQWSAGQTGLLAFTALAGLGSPKLAIYLQRQMPWQAAVLLMGAALVSVSLVGAAVGGAVLMIIVFLVTCDIAVRSVQALTQSRVLAIDPSAASRLNSLYMTVFFFGAGMGSWLGGVAAQHLGWLGLYLFAGVCALAGLGVLGVSTRRESGRSVFAQPRRPFDSP</sequence>
<feature type="transmembrane region" description="Helical" evidence="4">
    <location>
        <begin position="46"/>
        <end position="69"/>
    </location>
</feature>
<feature type="transmembrane region" description="Helical" evidence="4">
    <location>
        <begin position="76"/>
        <end position="94"/>
    </location>
</feature>
<feature type="transmembrane region" description="Helical" evidence="4">
    <location>
        <begin position="100"/>
        <end position="120"/>
    </location>
</feature>
<keyword evidence="2 4" id="KW-1133">Transmembrane helix</keyword>
<dbReference type="PANTHER" id="PTHR42910:SF1">
    <property type="entry name" value="MAJOR FACILITATOR SUPERFAMILY (MFS) PROFILE DOMAIN-CONTAINING PROTEIN"/>
    <property type="match status" value="1"/>
</dbReference>
<keyword evidence="3 4" id="KW-0472">Membrane</keyword>
<dbReference type="PANTHER" id="PTHR42910">
    <property type="entry name" value="TRANSPORTER SCO4007-RELATED"/>
    <property type="match status" value="1"/>
</dbReference>
<proteinExistence type="predicted"/>
<evidence type="ECO:0000256" key="2">
    <source>
        <dbReference type="ARBA" id="ARBA00022989"/>
    </source>
</evidence>
<feature type="transmembrane region" description="Helical" evidence="4">
    <location>
        <begin position="12"/>
        <end position="40"/>
    </location>
</feature>
<keyword evidence="6" id="KW-1185">Reference proteome</keyword>
<keyword evidence="1 4" id="KW-0812">Transmembrane</keyword>
<dbReference type="EMBL" id="JAMDGY010000011">
    <property type="protein sequence ID" value="MDD0989696.1"/>
    <property type="molecule type" value="Genomic_DNA"/>
</dbReference>
<dbReference type="Pfam" id="PF07690">
    <property type="entry name" value="MFS_1"/>
    <property type="match status" value="1"/>
</dbReference>
<feature type="transmembrane region" description="Helical" evidence="4">
    <location>
        <begin position="165"/>
        <end position="184"/>
    </location>
</feature>
<evidence type="ECO:0000256" key="1">
    <source>
        <dbReference type="ARBA" id="ARBA00022692"/>
    </source>
</evidence>